<keyword evidence="10" id="KW-1185">Reference proteome</keyword>
<dbReference type="AlphaFoldDB" id="A0A7R7HX65"/>
<evidence type="ECO:0000256" key="1">
    <source>
        <dbReference type="ARBA" id="ARBA00004651"/>
    </source>
</evidence>
<evidence type="ECO:0000256" key="8">
    <source>
        <dbReference type="SAM" id="Phobius"/>
    </source>
</evidence>
<proteinExistence type="inferred from homology"/>
<dbReference type="Proteomes" id="UP000611640">
    <property type="component" value="Chromosome"/>
</dbReference>
<evidence type="ECO:0000313" key="9">
    <source>
        <dbReference type="EMBL" id="BCJ35872.1"/>
    </source>
</evidence>
<sequence length="157" mass="16199">MPHPNTDRPTDPVPAAVEPAPPGPAAGPERPRRAVPLGAFRVVVGLLFACHGASALFDWPAVAQHAAGSVGSWPGWYAAVIELVGGTLVMLGLGTRACALICSGSMAFAYFTVHQPHALLPIENGGEPAALFCWAFLAIAVTGPGPYALDAALRRAR</sequence>
<feature type="transmembrane region" description="Helical" evidence="8">
    <location>
        <begin position="39"/>
        <end position="61"/>
    </location>
</feature>
<feature type="transmembrane region" description="Helical" evidence="8">
    <location>
        <begin position="129"/>
        <end position="149"/>
    </location>
</feature>
<dbReference type="GO" id="GO:0005886">
    <property type="term" value="C:plasma membrane"/>
    <property type="evidence" value="ECO:0007669"/>
    <property type="project" value="UniProtKB-SubCell"/>
</dbReference>
<dbReference type="KEGG" id="atl:Athai_33750"/>
<feature type="region of interest" description="Disordered" evidence="7">
    <location>
        <begin position="1"/>
        <end position="30"/>
    </location>
</feature>
<protein>
    <submittedName>
        <fullName evidence="9">Integral membrane protein</fullName>
    </submittedName>
</protein>
<dbReference type="PANTHER" id="PTHR33452:SF4">
    <property type="entry name" value="BLL4328 PROTEIN"/>
    <property type="match status" value="1"/>
</dbReference>
<accession>A0A7R7HX65</accession>
<keyword evidence="6 8" id="KW-0472">Membrane</keyword>
<evidence type="ECO:0000256" key="7">
    <source>
        <dbReference type="SAM" id="MobiDB-lite"/>
    </source>
</evidence>
<gene>
    <name evidence="9" type="ORF">Athai_33750</name>
</gene>
<evidence type="ECO:0000256" key="5">
    <source>
        <dbReference type="ARBA" id="ARBA00022989"/>
    </source>
</evidence>
<comment type="subcellular location">
    <subcellularLocation>
        <location evidence="1">Cell membrane</location>
        <topology evidence="1">Multi-pass membrane protein</topology>
    </subcellularLocation>
</comment>
<feature type="compositionally biased region" description="Basic and acidic residues" evidence="7">
    <location>
        <begin position="1"/>
        <end position="10"/>
    </location>
</feature>
<evidence type="ECO:0000256" key="4">
    <source>
        <dbReference type="ARBA" id="ARBA00022692"/>
    </source>
</evidence>
<dbReference type="RefSeq" id="WP_203962333.1">
    <property type="nucleotide sequence ID" value="NZ_AP023355.1"/>
</dbReference>
<dbReference type="PANTHER" id="PTHR33452">
    <property type="entry name" value="OXIDOREDUCTASE CATD-RELATED"/>
    <property type="match status" value="1"/>
</dbReference>
<dbReference type="InterPro" id="IPR051907">
    <property type="entry name" value="DoxX-like_oxidoreductase"/>
</dbReference>
<dbReference type="Pfam" id="PF07681">
    <property type="entry name" value="DoxX"/>
    <property type="match status" value="1"/>
</dbReference>
<evidence type="ECO:0000256" key="2">
    <source>
        <dbReference type="ARBA" id="ARBA00006679"/>
    </source>
</evidence>
<name>A0A7R7HX65_9ACTN</name>
<feature type="transmembrane region" description="Helical" evidence="8">
    <location>
        <begin position="73"/>
        <end position="91"/>
    </location>
</feature>
<keyword evidence="5 8" id="KW-1133">Transmembrane helix</keyword>
<comment type="similarity">
    <text evidence="2">Belongs to the DoxX family.</text>
</comment>
<evidence type="ECO:0000313" key="10">
    <source>
        <dbReference type="Proteomes" id="UP000611640"/>
    </source>
</evidence>
<keyword evidence="4 8" id="KW-0812">Transmembrane</keyword>
<keyword evidence="3" id="KW-1003">Cell membrane</keyword>
<organism evidence="9 10">
    <name type="scientific">Actinocatenispora thailandica</name>
    <dbReference type="NCBI Taxonomy" id="227318"/>
    <lineage>
        <taxon>Bacteria</taxon>
        <taxon>Bacillati</taxon>
        <taxon>Actinomycetota</taxon>
        <taxon>Actinomycetes</taxon>
        <taxon>Micromonosporales</taxon>
        <taxon>Micromonosporaceae</taxon>
        <taxon>Actinocatenispora</taxon>
    </lineage>
</organism>
<feature type="transmembrane region" description="Helical" evidence="8">
    <location>
        <begin position="98"/>
        <end position="117"/>
    </location>
</feature>
<reference evidence="9 10" key="1">
    <citation type="submission" date="2020-08" db="EMBL/GenBank/DDBJ databases">
        <title>Whole genome shotgun sequence of Actinocatenispora thailandica NBRC 105041.</title>
        <authorList>
            <person name="Komaki H."/>
            <person name="Tamura T."/>
        </authorList>
    </citation>
    <scope>NUCLEOTIDE SEQUENCE [LARGE SCALE GENOMIC DNA]</scope>
    <source>
        <strain evidence="9 10">NBRC 105041</strain>
    </source>
</reference>
<dbReference type="InterPro" id="IPR032808">
    <property type="entry name" value="DoxX"/>
</dbReference>
<evidence type="ECO:0000256" key="6">
    <source>
        <dbReference type="ARBA" id="ARBA00023136"/>
    </source>
</evidence>
<evidence type="ECO:0000256" key="3">
    <source>
        <dbReference type="ARBA" id="ARBA00022475"/>
    </source>
</evidence>
<dbReference type="EMBL" id="AP023355">
    <property type="protein sequence ID" value="BCJ35872.1"/>
    <property type="molecule type" value="Genomic_DNA"/>
</dbReference>